<dbReference type="InterPro" id="IPR050109">
    <property type="entry name" value="HTH-type_TetR-like_transc_reg"/>
</dbReference>
<dbReference type="InterPro" id="IPR001647">
    <property type="entry name" value="HTH_TetR"/>
</dbReference>
<reference evidence="4 5" key="1">
    <citation type="submission" date="2021-05" db="EMBL/GenBank/DDBJ databases">
        <title>Direct Submission.</title>
        <authorList>
            <person name="Li K."/>
            <person name="Gao J."/>
        </authorList>
    </citation>
    <scope>NUCLEOTIDE SEQUENCE [LARGE SCALE GENOMIC DNA]</scope>
    <source>
        <strain evidence="4 5">Mg02</strain>
    </source>
</reference>
<dbReference type="RefSeq" id="WP_220562881.1">
    <property type="nucleotide sequence ID" value="NZ_CP074133.1"/>
</dbReference>
<feature type="DNA-binding region" description="H-T-H motif" evidence="2">
    <location>
        <begin position="31"/>
        <end position="50"/>
    </location>
</feature>
<sequence length="203" mass="22449">MRNADRTENTRALLLRAAREEFAAHGIAGARVDRIAERAGVNKQRIYAHFGDKEQLFRHVVADALDELSRAVTLTDDADPGEYVARVFDYHRARPELLRLFLWEALHYGDSPLPGEEERARLYDAKTASLSEALGGGVPEAEVRLILLTLIGMAAWPQITPQLARLVLGGGGSGPDPERLRDHLVRFTRDAVSAPRNDPPDAP</sequence>
<dbReference type="InterPro" id="IPR009057">
    <property type="entry name" value="Homeodomain-like_sf"/>
</dbReference>
<dbReference type="SUPFAM" id="SSF46689">
    <property type="entry name" value="Homeodomain-like"/>
    <property type="match status" value="1"/>
</dbReference>
<proteinExistence type="predicted"/>
<dbReference type="InterPro" id="IPR041467">
    <property type="entry name" value="Sco4008_C"/>
</dbReference>
<evidence type="ECO:0000259" key="3">
    <source>
        <dbReference type="PROSITE" id="PS50977"/>
    </source>
</evidence>
<keyword evidence="5" id="KW-1185">Reference proteome</keyword>
<accession>A0ABX8BLI2</accession>
<evidence type="ECO:0000313" key="4">
    <source>
        <dbReference type="EMBL" id="QUX21658.1"/>
    </source>
</evidence>
<evidence type="ECO:0000256" key="1">
    <source>
        <dbReference type="ARBA" id="ARBA00023125"/>
    </source>
</evidence>
<evidence type="ECO:0000313" key="5">
    <source>
        <dbReference type="Proteomes" id="UP000676079"/>
    </source>
</evidence>
<dbReference type="PANTHER" id="PTHR30328">
    <property type="entry name" value="TRANSCRIPTIONAL REPRESSOR"/>
    <property type="match status" value="1"/>
</dbReference>
<dbReference type="PANTHER" id="PTHR30328:SF54">
    <property type="entry name" value="HTH-TYPE TRANSCRIPTIONAL REPRESSOR SCO4008"/>
    <property type="match status" value="1"/>
</dbReference>
<organism evidence="4 5">
    <name type="scientific">Nocardiopsis changdeensis</name>
    <dbReference type="NCBI Taxonomy" id="2831969"/>
    <lineage>
        <taxon>Bacteria</taxon>
        <taxon>Bacillati</taxon>
        <taxon>Actinomycetota</taxon>
        <taxon>Actinomycetes</taxon>
        <taxon>Streptosporangiales</taxon>
        <taxon>Nocardiopsidaceae</taxon>
        <taxon>Nocardiopsis</taxon>
    </lineage>
</organism>
<dbReference type="SUPFAM" id="SSF48498">
    <property type="entry name" value="Tetracyclin repressor-like, C-terminal domain"/>
    <property type="match status" value="1"/>
</dbReference>
<dbReference type="Pfam" id="PF00440">
    <property type="entry name" value="TetR_N"/>
    <property type="match status" value="1"/>
</dbReference>
<name>A0ABX8BLI2_9ACTN</name>
<dbReference type="InterPro" id="IPR036271">
    <property type="entry name" value="Tet_transcr_reg_TetR-rel_C_sf"/>
</dbReference>
<dbReference type="EMBL" id="CP074133">
    <property type="protein sequence ID" value="QUX21658.1"/>
    <property type="molecule type" value="Genomic_DNA"/>
</dbReference>
<feature type="domain" description="HTH tetR-type" evidence="3">
    <location>
        <begin position="8"/>
        <end position="68"/>
    </location>
</feature>
<dbReference type="Gene3D" id="1.10.357.10">
    <property type="entry name" value="Tetracycline Repressor, domain 2"/>
    <property type="match status" value="1"/>
</dbReference>
<dbReference type="PROSITE" id="PS50977">
    <property type="entry name" value="HTH_TETR_2"/>
    <property type="match status" value="1"/>
</dbReference>
<dbReference type="Proteomes" id="UP000676079">
    <property type="component" value="Chromosome"/>
</dbReference>
<protein>
    <submittedName>
        <fullName evidence="4">TetR family transcriptional regulator</fullName>
    </submittedName>
</protein>
<dbReference type="PRINTS" id="PR00455">
    <property type="entry name" value="HTHTETR"/>
</dbReference>
<gene>
    <name evidence="4" type="ORF">KGD84_25195</name>
</gene>
<keyword evidence="1 2" id="KW-0238">DNA-binding</keyword>
<evidence type="ECO:0000256" key="2">
    <source>
        <dbReference type="PROSITE-ProRule" id="PRU00335"/>
    </source>
</evidence>
<dbReference type="Pfam" id="PF17926">
    <property type="entry name" value="TetR_C_21"/>
    <property type="match status" value="1"/>
</dbReference>